<evidence type="ECO:0000313" key="3">
    <source>
        <dbReference type="Proteomes" id="UP000032702"/>
    </source>
</evidence>
<dbReference type="Pfam" id="PF09949">
    <property type="entry name" value="APP1_cat"/>
    <property type="match status" value="1"/>
</dbReference>
<accession>Q09BL0</accession>
<dbReference type="PATRIC" id="fig|378806.16.peg.8609"/>
<evidence type="ECO:0000259" key="1">
    <source>
        <dbReference type="Pfam" id="PF09949"/>
    </source>
</evidence>
<dbReference type="InterPro" id="IPR019236">
    <property type="entry name" value="APP1_cat"/>
</dbReference>
<sequence length="425" mass="45106">MSREDTAPVAPPTAPSARIVSHFFMTVLPSMPAVDTGSMPDRVGKTLQRSIFWLQDAPFRYRGGRASLQTTGAPGALRREGPDAAIMGRTVPVSRAPALNLRLLLATSLLFVSAAASAGPAVLLYPALGRTDGVVLQGQVLKEAPSAGSSVLSRNLRRLTAPTWKGARVEVSFLGATATVTSGSEGHFEVNLPPPEGAAFPAGLHLAQARVADVDTLARVEIVAEATPFLVISDFDDTLAVSHVIRPVKLMESALLRDADSQEVVPGMADFYGCLRAPSAPAFALVSGSPVQYVPRVASFLGRHRFPSFALYLRNLGPGTLSNYKQPEIRRLLRQFSQPVVLVGDSGEKDPEIYAQIREEFPGRVKAIYIREAGRTENASRFQDMVLFREARAAAEHAVANGLADGACVSEAFAPAASVSGGGVP</sequence>
<reference evidence="2 3" key="1">
    <citation type="submission" date="2006-04" db="EMBL/GenBank/DDBJ databases">
        <authorList>
            <person name="Nierman W.C."/>
        </authorList>
    </citation>
    <scope>NUCLEOTIDE SEQUENCE [LARGE SCALE GENOMIC DNA]</scope>
    <source>
        <strain evidence="2 3">DW4/3-1</strain>
    </source>
</reference>
<name>Q09BL0_STIAD</name>
<proteinExistence type="predicted"/>
<gene>
    <name evidence="2" type="ORF">STIAU_6096</name>
</gene>
<evidence type="ECO:0000313" key="2">
    <source>
        <dbReference type="EMBL" id="EAU69162.1"/>
    </source>
</evidence>
<dbReference type="PANTHER" id="PTHR28208">
    <property type="entry name" value="PHOSPHATIDATE PHOSPHATASE APP1"/>
    <property type="match status" value="1"/>
</dbReference>
<dbReference type="GO" id="GO:0008195">
    <property type="term" value="F:phosphatidate phosphatase activity"/>
    <property type="evidence" value="ECO:0007669"/>
    <property type="project" value="InterPro"/>
</dbReference>
<dbReference type="AlphaFoldDB" id="Q09BL0"/>
<protein>
    <recommendedName>
        <fullName evidence="1">Phosphatidate phosphatase APP1 catalytic domain-containing protein</fullName>
    </recommendedName>
</protein>
<dbReference type="InterPro" id="IPR052935">
    <property type="entry name" value="Mg2+_PAP"/>
</dbReference>
<organism evidence="2 3">
    <name type="scientific">Stigmatella aurantiaca (strain DW4/3-1)</name>
    <dbReference type="NCBI Taxonomy" id="378806"/>
    <lineage>
        <taxon>Bacteria</taxon>
        <taxon>Pseudomonadati</taxon>
        <taxon>Myxococcota</taxon>
        <taxon>Myxococcia</taxon>
        <taxon>Myxococcales</taxon>
        <taxon>Cystobacterineae</taxon>
        <taxon>Archangiaceae</taxon>
        <taxon>Stigmatella</taxon>
    </lineage>
</organism>
<dbReference type="Proteomes" id="UP000032702">
    <property type="component" value="Unassembled WGS sequence"/>
</dbReference>
<dbReference type="EMBL" id="AAMD01000008">
    <property type="protein sequence ID" value="EAU69162.1"/>
    <property type="molecule type" value="Genomic_DNA"/>
</dbReference>
<comment type="caution">
    <text evidence="2">The sequence shown here is derived from an EMBL/GenBank/DDBJ whole genome shotgun (WGS) entry which is preliminary data.</text>
</comment>
<dbReference type="PANTHER" id="PTHR28208:SF3">
    <property type="entry name" value="PHOSPHATIDATE PHOSPHATASE APP1"/>
    <property type="match status" value="1"/>
</dbReference>
<feature type="domain" description="Phosphatidate phosphatase APP1 catalytic" evidence="1">
    <location>
        <begin position="230"/>
        <end position="372"/>
    </location>
</feature>